<sequence>QSTGNGTTNPSPNETTVATTLVSVETNKSESNITEVSPKASNSGENYTTTFPTSSETITSEPSTGTTPAPLPSNVLPVYFVNDMQYDFFPVHSNNSICYAEDNVTDCVGGVGRLRSYVNNQIENSANSLWLDAGNTLGGEWFKILKYKTAHEAIKLLNFSAMTVSADVFQYGQEAGEEFLKELNSTVVVSNMDIPDVLKTASYSIGKCNISVIGFLDNTTFDSGMSIAVKNITEAIAQTINETYSNRTVLHML</sequence>
<comment type="caution">
    <text evidence="4">The sequence shown here is derived from an EMBL/GenBank/DDBJ whole genome shotgun (WGS) entry which is preliminary data.</text>
</comment>
<feature type="non-terminal residue" evidence="4">
    <location>
        <position position="1"/>
    </location>
</feature>
<evidence type="ECO:0000313" key="5">
    <source>
        <dbReference type="Proteomes" id="UP001233999"/>
    </source>
</evidence>
<feature type="compositionally biased region" description="Low complexity" evidence="3">
    <location>
        <begin position="48"/>
        <end position="68"/>
    </location>
</feature>
<evidence type="ECO:0000313" key="4">
    <source>
        <dbReference type="EMBL" id="KAJ9580172.1"/>
    </source>
</evidence>
<dbReference type="PANTHER" id="PTHR11575:SF24">
    <property type="entry name" value="5'-NUCLEOTIDASE"/>
    <property type="match status" value="1"/>
</dbReference>
<accession>A0AAD7ZHH6</accession>
<dbReference type="AlphaFoldDB" id="A0AAD7ZHH6"/>
<feature type="region of interest" description="Disordered" evidence="3">
    <location>
        <begin position="25"/>
        <end position="71"/>
    </location>
</feature>
<protein>
    <recommendedName>
        <fullName evidence="2">5'-nucleotidase</fullName>
        <ecNumber evidence="2">3.1.3.5</ecNumber>
    </recommendedName>
</protein>
<reference evidence="4" key="2">
    <citation type="submission" date="2023-05" db="EMBL/GenBank/DDBJ databases">
        <authorList>
            <person name="Fouks B."/>
        </authorList>
    </citation>
    <scope>NUCLEOTIDE SEQUENCE</scope>
    <source>
        <strain evidence="4">Stay&amp;Tobe</strain>
        <tissue evidence="4">Testes</tissue>
    </source>
</reference>
<dbReference type="EC" id="3.1.3.5" evidence="2"/>
<dbReference type="Proteomes" id="UP001233999">
    <property type="component" value="Unassembled WGS sequence"/>
</dbReference>
<feature type="compositionally biased region" description="Polar residues" evidence="3">
    <location>
        <begin position="25"/>
        <end position="47"/>
    </location>
</feature>
<gene>
    <name evidence="4" type="ORF">L9F63_004189</name>
</gene>
<dbReference type="Gene3D" id="3.60.21.10">
    <property type="match status" value="1"/>
</dbReference>
<dbReference type="InterPro" id="IPR029052">
    <property type="entry name" value="Metallo-depent_PP-like"/>
</dbReference>
<organism evidence="4 5">
    <name type="scientific">Diploptera punctata</name>
    <name type="common">Pacific beetle cockroach</name>
    <dbReference type="NCBI Taxonomy" id="6984"/>
    <lineage>
        <taxon>Eukaryota</taxon>
        <taxon>Metazoa</taxon>
        <taxon>Ecdysozoa</taxon>
        <taxon>Arthropoda</taxon>
        <taxon>Hexapoda</taxon>
        <taxon>Insecta</taxon>
        <taxon>Pterygota</taxon>
        <taxon>Neoptera</taxon>
        <taxon>Polyneoptera</taxon>
        <taxon>Dictyoptera</taxon>
        <taxon>Blattodea</taxon>
        <taxon>Blaberoidea</taxon>
        <taxon>Blaberidae</taxon>
        <taxon>Diplopterinae</taxon>
        <taxon>Diploptera</taxon>
    </lineage>
</organism>
<proteinExistence type="predicted"/>
<evidence type="ECO:0000256" key="3">
    <source>
        <dbReference type="SAM" id="MobiDB-lite"/>
    </source>
</evidence>
<comment type="catalytic activity">
    <reaction evidence="1">
        <text>a ribonucleoside 5'-phosphate + H2O = a ribonucleoside + phosphate</text>
        <dbReference type="Rhea" id="RHEA:12484"/>
        <dbReference type="ChEBI" id="CHEBI:15377"/>
        <dbReference type="ChEBI" id="CHEBI:18254"/>
        <dbReference type="ChEBI" id="CHEBI:43474"/>
        <dbReference type="ChEBI" id="CHEBI:58043"/>
        <dbReference type="EC" id="3.1.3.5"/>
    </reaction>
</comment>
<keyword evidence="5" id="KW-1185">Reference proteome</keyword>
<dbReference type="GO" id="GO:0008253">
    <property type="term" value="F:5'-nucleotidase activity"/>
    <property type="evidence" value="ECO:0007669"/>
    <property type="project" value="UniProtKB-EC"/>
</dbReference>
<dbReference type="PANTHER" id="PTHR11575">
    <property type="entry name" value="5'-NUCLEOTIDASE-RELATED"/>
    <property type="match status" value="1"/>
</dbReference>
<evidence type="ECO:0000256" key="2">
    <source>
        <dbReference type="ARBA" id="ARBA00012643"/>
    </source>
</evidence>
<dbReference type="GO" id="GO:0009166">
    <property type="term" value="P:nucleotide catabolic process"/>
    <property type="evidence" value="ECO:0007669"/>
    <property type="project" value="InterPro"/>
</dbReference>
<dbReference type="EMBL" id="JASPKZ010008358">
    <property type="protein sequence ID" value="KAJ9580172.1"/>
    <property type="molecule type" value="Genomic_DNA"/>
</dbReference>
<reference evidence="4" key="1">
    <citation type="journal article" date="2023" name="IScience">
        <title>Live-bearing cockroach genome reveals convergent evolutionary mechanisms linked to viviparity in insects and beyond.</title>
        <authorList>
            <person name="Fouks B."/>
            <person name="Harrison M.C."/>
            <person name="Mikhailova A.A."/>
            <person name="Marchal E."/>
            <person name="English S."/>
            <person name="Carruthers M."/>
            <person name="Jennings E.C."/>
            <person name="Chiamaka E.L."/>
            <person name="Frigard R.A."/>
            <person name="Pippel M."/>
            <person name="Attardo G.M."/>
            <person name="Benoit J.B."/>
            <person name="Bornberg-Bauer E."/>
            <person name="Tobe S.S."/>
        </authorList>
    </citation>
    <scope>NUCLEOTIDE SEQUENCE</scope>
    <source>
        <strain evidence="4">Stay&amp;Tobe</strain>
    </source>
</reference>
<evidence type="ECO:0000256" key="1">
    <source>
        <dbReference type="ARBA" id="ARBA00000815"/>
    </source>
</evidence>
<dbReference type="InterPro" id="IPR006179">
    <property type="entry name" value="5_nucleotidase/apyrase"/>
</dbReference>
<name>A0AAD7ZHH6_DIPPU</name>
<dbReference type="SUPFAM" id="SSF56300">
    <property type="entry name" value="Metallo-dependent phosphatases"/>
    <property type="match status" value="1"/>
</dbReference>